<organism evidence="2 3">
    <name type="scientific">Caenorhabditis tropicalis</name>
    <dbReference type="NCBI Taxonomy" id="1561998"/>
    <lineage>
        <taxon>Eukaryota</taxon>
        <taxon>Metazoa</taxon>
        <taxon>Ecdysozoa</taxon>
        <taxon>Nematoda</taxon>
        <taxon>Chromadorea</taxon>
        <taxon>Rhabditida</taxon>
        <taxon>Rhabditina</taxon>
        <taxon>Rhabditomorpha</taxon>
        <taxon>Rhabditoidea</taxon>
        <taxon>Rhabditidae</taxon>
        <taxon>Peloderinae</taxon>
        <taxon>Caenorhabditis</taxon>
    </lineage>
</organism>
<dbReference type="InterPro" id="IPR002921">
    <property type="entry name" value="Fungal_lipase-type"/>
</dbReference>
<dbReference type="Pfam" id="PF01764">
    <property type="entry name" value="Lipase_3"/>
    <property type="match status" value="1"/>
</dbReference>
<dbReference type="AlphaFoldDB" id="A0A1I7UHL0"/>
<feature type="domain" description="Fungal lipase-type" evidence="1">
    <location>
        <begin position="34"/>
        <end position="169"/>
    </location>
</feature>
<dbReference type="PANTHER" id="PTHR45908">
    <property type="entry name" value="PROTEIN CBG11750-RELATED"/>
    <property type="match status" value="1"/>
</dbReference>
<dbReference type="InterPro" id="IPR029058">
    <property type="entry name" value="AB_hydrolase_fold"/>
</dbReference>
<evidence type="ECO:0000313" key="2">
    <source>
        <dbReference type="Proteomes" id="UP000095282"/>
    </source>
</evidence>
<dbReference type="PANTHER" id="PTHR45908:SF2">
    <property type="entry name" value="FUNGAL LIPASE-LIKE DOMAIN-CONTAINING PROTEIN"/>
    <property type="match status" value="1"/>
</dbReference>
<dbReference type="Proteomes" id="UP000095282">
    <property type="component" value="Unplaced"/>
</dbReference>
<dbReference type="WBParaSite" id="Csp11.Scaffold629.g9407.t1">
    <property type="protein sequence ID" value="Csp11.Scaffold629.g9407.t1"/>
    <property type="gene ID" value="Csp11.Scaffold629.g9407"/>
</dbReference>
<sequence>MKLYQVRTVNCSADYPDVTCRGFTAYDLTQRVIVISFRGSHGTNQMIQLNDGFANDGIQEYFDKTGKIFKTVYDSFMLLWNGGMYQDIKNLKYRYPDFELWVNGHSLGGMLSWVASSYLVISGLYKPENIKVVTMASPRLGDYNFAVWYTGTFPYSYHIIHRNDGVPRSLKIDPHTNTTELFHPRTQVCDAVTDGLTMEDHLYYFDVCMPVWGRDGCPKNRTAYAQPVDQL</sequence>
<reference evidence="3" key="1">
    <citation type="submission" date="2016-11" db="UniProtKB">
        <authorList>
            <consortium name="WormBaseParasite"/>
        </authorList>
    </citation>
    <scope>IDENTIFICATION</scope>
</reference>
<evidence type="ECO:0000259" key="1">
    <source>
        <dbReference type="Pfam" id="PF01764"/>
    </source>
</evidence>
<dbReference type="Gene3D" id="3.40.50.1820">
    <property type="entry name" value="alpha/beta hydrolase"/>
    <property type="match status" value="1"/>
</dbReference>
<dbReference type="CDD" id="cd00519">
    <property type="entry name" value="Lipase_3"/>
    <property type="match status" value="1"/>
</dbReference>
<dbReference type="GO" id="GO:0006629">
    <property type="term" value="P:lipid metabolic process"/>
    <property type="evidence" value="ECO:0007669"/>
    <property type="project" value="InterPro"/>
</dbReference>
<name>A0A1I7UHL0_9PELO</name>
<proteinExistence type="predicted"/>
<dbReference type="eggNOG" id="KOG4569">
    <property type="taxonomic scope" value="Eukaryota"/>
</dbReference>
<dbReference type="SUPFAM" id="SSF53474">
    <property type="entry name" value="alpha/beta-Hydrolases"/>
    <property type="match status" value="1"/>
</dbReference>
<dbReference type="STRING" id="1561998.A0A1I7UHL0"/>
<keyword evidence="2" id="KW-1185">Reference proteome</keyword>
<accession>A0A1I7UHL0</accession>
<protein>
    <submittedName>
        <fullName evidence="3">Lipase_3 domain-containing protein</fullName>
    </submittedName>
</protein>
<evidence type="ECO:0000313" key="3">
    <source>
        <dbReference type="WBParaSite" id="Csp11.Scaffold629.g9407.t1"/>
    </source>
</evidence>